<dbReference type="InterPro" id="IPR023837">
    <property type="entry name" value="EccCb-like_Actinobacteria"/>
</dbReference>
<reference evidence="7 8" key="1">
    <citation type="journal article" date="2019" name="Emerg. Microbes Infect.">
        <title>Comprehensive subspecies identification of 175 nontuberculous mycobacteria species based on 7547 genomic profiles.</title>
        <authorList>
            <person name="Matsumoto Y."/>
            <person name="Kinjo T."/>
            <person name="Motooka D."/>
            <person name="Nabeya D."/>
            <person name="Jung N."/>
            <person name="Uechi K."/>
            <person name="Horii T."/>
            <person name="Iida T."/>
            <person name="Fujita J."/>
            <person name="Nakamura S."/>
        </authorList>
    </citation>
    <scope>NUCLEOTIDE SEQUENCE [LARGE SCALE GENOMIC DNA]</scope>
    <source>
        <strain evidence="7 8">JCM 18538</strain>
    </source>
</reference>
<evidence type="ECO:0000256" key="2">
    <source>
        <dbReference type="ARBA" id="ARBA00022741"/>
    </source>
</evidence>
<sequence length="605" mass="65937">MTVQREAGGGSRYGVGEPEQRVLREVVLDQLATGEVRAYRMWLPPLTDPTPVNELVERDNPQPLRFGLGIMDEPRRHRQEVWGIDTSAAGGNIAIGGAPQTGKSTFLQTLLLSAAATHTPRQVQFYCIDLGGGGLMYLEDLPHVGGVATRSEPDRVNRMVAEMKAVLRQREAMFKQHRVGSIATYRQLRQDPSHPASADPFGDVYLVIDGWPAFVQEFPDLEPVVQDLAGQGLAFGVHCVISTPRWTELKARVRDYLGTKVEFRLGDVNETQIDRITREIPTNRPGRAVSTEKHHLMIGVPRLDGVHSAHDMVPAITAAVAHIASLHTDQAPQVRVLPERIYLHDLDPSPPGPESDYRTRWTVPIGLRESDLSVAYNPMHATPHLLIFGAPKSGKTTIAHAVASAICARNDPSQVRFMLADYRSGLLDAVPQSHLLAAGAVNRNNSSLEESIKALAANLQKRLPPPDLTTAQLRARSWWTGPDVVLLVDDWHMIVAAGGVMPPMAPLGPLLPAAADIGLHLIVTCQMSQAHRATMDKFVGAAYGAGSPTLFLSGEKAEFPSSEIKLKRRPPGQAFLVSPDGKEVVQAPYVDPPAEEVFAAPPEAR</sequence>
<dbReference type="PANTHER" id="PTHR22683">
    <property type="entry name" value="SPORULATION PROTEIN RELATED"/>
    <property type="match status" value="1"/>
</dbReference>
<gene>
    <name evidence="7" type="primary">eccCb1</name>
    <name evidence="7" type="ORF">MARA_37730</name>
</gene>
<evidence type="ECO:0000256" key="4">
    <source>
        <dbReference type="PROSITE-ProRule" id="PRU00289"/>
    </source>
</evidence>
<dbReference type="EMBL" id="AP022593">
    <property type="protein sequence ID" value="BBY50305.1"/>
    <property type="molecule type" value="Genomic_DNA"/>
</dbReference>
<dbReference type="RefSeq" id="WP_163919800.1">
    <property type="nucleotide sequence ID" value="NZ_AP022593.1"/>
</dbReference>
<evidence type="ECO:0000259" key="6">
    <source>
        <dbReference type="PROSITE" id="PS50901"/>
    </source>
</evidence>
<evidence type="ECO:0000256" key="1">
    <source>
        <dbReference type="ARBA" id="ARBA00022737"/>
    </source>
</evidence>
<dbReference type="GO" id="GO:0005524">
    <property type="term" value="F:ATP binding"/>
    <property type="evidence" value="ECO:0007669"/>
    <property type="project" value="UniProtKB-UniRule"/>
</dbReference>
<dbReference type="Gene3D" id="3.40.50.300">
    <property type="entry name" value="P-loop containing nucleotide triphosphate hydrolases"/>
    <property type="match status" value="2"/>
</dbReference>
<dbReference type="SUPFAM" id="SSF52540">
    <property type="entry name" value="P-loop containing nucleoside triphosphate hydrolases"/>
    <property type="match status" value="2"/>
</dbReference>
<feature type="domain" description="FtsK" evidence="6">
    <location>
        <begin position="78"/>
        <end position="272"/>
    </location>
</feature>
<feature type="binding site" evidence="4">
    <location>
        <begin position="97"/>
        <end position="104"/>
    </location>
    <ligand>
        <name>ATP</name>
        <dbReference type="ChEBI" id="CHEBI:30616"/>
    </ligand>
</feature>
<evidence type="ECO:0000259" key="5">
    <source>
        <dbReference type="PROSITE" id="PS50206"/>
    </source>
</evidence>
<name>A0A7I7S2Y5_9MYCO</name>
<accession>A0A7I7S2Y5</accession>
<evidence type="ECO:0000313" key="7">
    <source>
        <dbReference type="EMBL" id="BBY50305.1"/>
    </source>
</evidence>
<dbReference type="InterPro" id="IPR002543">
    <property type="entry name" value="FtsK_dom"/>
</dbReference>
<keyword evidence="1" id="KW-0677">Repeat</keyword>
<dbReference type="Pfam" id="PF01580">
    <property type="entry name" value="FtsK_SpoIIIE"/>
    <property type="match status" value="2"/>
</dbReference>
<dbReference type="PROSITE" id="PS50901">
    <property type="entry name" value="FTSK"/>
    <property type="match status" value="2"/>
</dbReference>
<evidence type="ECO:0000313" key="8">
    <source>
        <dbReference type="Proteomes" id="UP000467428"/>
    </source>
</evidence>
<organism evidence="7 8">
    <name type="scientific">Mycolicibacterium arabiense</name>
    <dbReference type="NCBI Taxonomy" id="1286181"/>
    <lineage>
        <taxon>Bacteria</taxon>
        <taxon>Bacillati</taxon>
        <taxon>Actinomycetota</taxon>
        <taxon>Actinomycetes</taxon>
        <taxon>Mycobacteriales</taxon>
        <taxon>Mycobacteriaceae</taxon>
        <taxon>Mycolicibacterium</taxon>
    </lineage>
</organism>
<dbReference type="InterPro" id="IPR003593">
    <property type="entry name" value="AAA+_ATPase"/>
</dbReference>
<dbReference type="NCBIfam" id="TIGR03925">
    <property type="entry name" value="T7SS_EccC_b"/>
    <property type="match status" value="1"/>
</dbReference>
<proteinExistence type="predicted"/>
<dbReference type="InterPro" id="IPR001763">
    <property type="entry name" value="Rhodanese-like_dom"/>
</dbReference>
<geneLocation type="plasmid" evidence="8">
    <name>pjcm18538 dna</name>
</geneLocation>
<feature type="domain" description="FtsK" evidence="6">
    <location>
        <begin position="362"/>
        <end position="558"/>
    </location>
</feature>
<feature type="binding site" evidence="4">
    <location>
        <begin position="389"/>
        <end position="396"/>
    </location>
    <ligand>
        <name>ATP</name>
        <dbReference type="ChEBI" id="CHEBI:30616"/>
    </ligand>
</feature>
<dbReference type="PANTHER" id="PTHR22683:SF1">
    <property type="entry name" value="TYPE VII SECRETION SYSTEM PROTEIN ESSC"/>
    <property type="match status" value="1"/>
</dbReference>
<dbReference type="SMART" id="SM00382">
    <property type="entry name" value="AAA"/>
    <property type="match status" value="2"/>
</dbReference>
<dbReference type="GO" id="GO:0003677">
    <property type="term" value="F:DNA binding"/>
    <property type="evidence" value="ECO:0007669"/>
    <property type="project" value="InterPro"/>
</dbReference>
<protein>
    <submittedName>
        <fullName evidence="7">ESX-1 secretion system protein EccCb1</fullName>
    </submittedName>
</protein>
<dbReference type="InterPro" id="IPR027417">
    <property type="entry name" value="P-loop_NTPase"/>
</dbReference>
<feature type="domain" description="Rhodanese" evidence="5">
    <location>
        <begin position="203"/>
        <end position="223"/>
    </location>
</feature>
<dbReference type="Proteomes" id="UP000467428">
    <property type="component" value="Chromosome"/>
</dbReference>
<keyword evidence="2 4" id="KW-0547">Nucleotide-binding</keyword>
<dbReference type="InterPro" id="IPR050206">
    <property type="entry name" value="FtsK/SpoIIIE/SftA"/>
</dbReference>
<dbReference type="AlphaFoldDB" id="A0A7I7S2Y5"/>
<keyword evidence="3 4" id="KW-0067">ATP-binding</keyword>
<dbReference type="PROSITE" id="PS50206">
    <property type="entry name" value="RHODANESE_3"/>
    <property type="match status" value="1"/>
</dbReference>
<dbReference type="KEGG" id="marz:MARA_37730"/>
<evidence type="ECO:0000256" key="3">
    <source>
        <dbReference type="ARBA" id="ARBA00022840"/>
    </source>
</evidence>
<keyword evidence="8" id="KW-1185">Reference proteome</keyword>